<gene>
    <name evidence="1" type="ORF">HK415_15285</name>
</gene>
<accession>A0A849KFI0</accession>
<dbReference type="Proteomes" id="UP000552954">
    <property type="component" value="Unassembled WGS sequence"/>
</dbReference>
<keyword evidence="2" id="KW-1185">Reference proteome</keyword>
<name>A0A849KFI0_9BURK</name>
<reference evidence="1 2" key="2">
    <citation type="submission" date="2020-06" db="EMBL/GenBank/DDBJ databases">
        <title>Ramlibacter rhizophilus sp. nov., isolated from rhizosphere soil of national flower Mugunghwa from South Korea.</title>
        <authorList>
            <person name="Zheng-Fei Y."/>
            <person name="Huan T."/>
        </authorList>
    </citation>
    <scope>NUCLEOTIDE SEQUENCE [LARGE SCALE GENOMIC DNA]</scope>
    <source>
        <strain evidence="1 2">B156</strain>
    </source>
</reference>
<protein>
    <submittedName>
        <fullName evidence="1">Uncharacterized protein</fullName>
    </submittedName>
</protein>
<reference evidence="1 2" key="1">
    <citation type="submission" date="2020-05" db="EMBL/GenBank/DDBJ databases">
        <authorList>
            <person name="Khan S.A."/>
            <person name="Jeon C.O."/>
            <person name="Chun B.H."/>
        </authorList>
    </citation>
    <scope>NUCLEOTIDE SEQUENCE [LARGE SCALE GENOMIC DNA]</scope>
    <source>
        <strain evidence="1 2">B156</strain>
    </source>
</reference>
<comment type="caution">
    <text evidence="1">The sequence shown here is derived from an EMBL/GenBank/DDBJ whole genome shotgun (WGS) entry which is preliminary data.</text>
</comment>
<evidence type="ECO:0000313" key="2">
    <source>
        <dbReference type="Proteomes" id="UP000552954"/>
    </source>
</evidence>
<evidence type="ECO:0000313" key="1">
    <source>
        <dbReference type="EMBL" id="NNU44226.1"/>
    </source>
</evidence>
<sequence>MELRLQFLESFPVQGSDGASYKVLAYERMARDESVADGLERWESTGVVEYRLEDGRLVDAGSDDSMRIAGSSVSLTRAAPVPH</sequence>
<proteinExistence type="predicted"/>
<dbReference type="RefSeq" id="WP_171560800.1">
    <property type="nucleotide sequence ID" value="NZ_JABFCS010000001.1"/>
</dbReference>
<dbReference type="AlphaFoldDB" id="A0A849KFI0"/>
<dbReference type="EMBL" id="JABFCS010000001">
    <property type="protein sequence ID" value="NNU44226.1"/>
    <property type="molecule type" value="Genomic_DNA"/>
</dbReference>
<organism evidence="1 2">
    <name type="scientific">Ramlibacter montanisoli</name>
    <dbReference type="NCBI Taxonomy" id="2732512"/>
    <lineage>
        <taxon>Bacteria</taxon>
        <taxon>Pseudomonadati</taxon>
        <taxon>Pseudomonadota</taxon>
        <taxon>Betaproteobacteria</taxon>
        <taxon>Burkholderiales</taxon>
        <taxon>Comamonadaceae</taxon>
        <taxon>Ramlibacter</taxon>
    </lineage>
</organism>